<dbReference type="CDD" id="cd03039">
    <property type="entry name" value="GST_N_Sigma_like"/>
    <property type="match status" value="1"/>
</dbReference>
<dbReference type="SFLD" id="SFLDS00019">
    <property type="entry name" value="Glutathione_Transferase_(cytos"/>
    <property type="match status" value="1"/>
</dbReference>
<dbReference type="Gene3D" id="3.40.30.10">
    <property type="entry name" value="Glutaredoxin"/>
    <property type="match status" value="1"/>
</dbReference>
<gene>
    <name evidence="6" type="ORF">GDO54_009103</name>
</gene>
<dbReference type="PANTHER" id="PTHR11571:SF224">
    <property type="entry name" value="HEMATOPOIETIC PROSTAGLANDIN D SYNTHASE"/>
    <property type="match status" value="1"/>
</dbReference>
<dbReference type="EC" id="2.5.1.18" evidence="1"/>
<organism evidence="6 7">
    <name type="scientific">Pyxicephalus adspersus</name>
    <name type="common">African bullfrog</name>
    <dbReference type="NCBI Taxonomy" id="30357"/>
    <lineage>
        <taxon>Eukaryota</taxon>
        <taxon>Metazoa</taxon>
        <taxon>Chordata</taxon>
        <taxon>Craniata</taxon>
        <taxon>Vertebrata</taxon>
        <taxon>Euteleostomi</taxon>
        <taxon>Amphibia</taxon>
        <taxon>Batrachia</taxon>
        <taxon>Anura</taxon>
        <taxon>Neobatrachia</taxon>
        <taxon>Ranoidea</taxon>
        <taxon>Pyxicephalidae</taxon>
        <taxon>Pyxicephalinae</taxon>
        <taxon>Pyxicephalus</taxon>
    </lineage>
</organism>
<dbReference type="GO" id="GO:0006749">
    <property type="term" value="P:glutathione metabolic process"/>
    <property type="evidence" value="ECO:0007669"/>
    <property type="project" value="TreeGrafter"/>
</dbReference>
<keyword evidence="2" id="KW-0808">Transferase</keyword>
<dbReference type="PANTHER" id="PTHR11571">
    <property type="entry name" value="GLUTATHIONE S-TRANSFERASE"/>
    <property type="match status" value="1"/>
</dbReference>
<comment type="caution">
    <text evidence="6">The sequence shown here is derived from an EMBL/GenBank/DDBJ whole genome shotgun (WGS) entry which is preliminary data.</text>
</comment>
<dbReference type="PROSITE" id="PS50405">
    <property type="entry name" value="GST_CTER"/>
    <property type="match status" value="1"/>
</dbReference>
<dbReference type="Gene3D" id="1.20.1050.10">
    <property type="match status" value="1"/>
</dbReference>
<dbReference type="InterPro" id="IPR036249">
    <property type="entry name" value="Thioredoxin-like_sf"/>
</dbReference>
<evidence type="ECO:0000259" key="4">
    <source>
        <dbReference type="PROSITE" id="PS50404"/>
    </source>
</evidence>
<evidence type="ECO:0000259" key="5">
    <source>
        <dbReference type="PROSITE" id="PS50405"/>
    </source>
</evidence>
<dbReference type="InterPro" id="IPR050213">
    <property type="entry name" value="GST_superfamily"/>
</dbReference>
<dbReference type="FunFam" id="3.40.30.10:FF:000543">
    <property type="entry name" value="Hematopoietic prostaglandin D synthase"/>
    <property type="match status" value="1"/>
</dbReference>
<feature type="domain" description="GST C-terminal" evidence="5">
    <location>
        <begin position="81"/>
        <end position="194"/>
    </location>
</feature>
<dbReference type="SUPFAM" id="SSF52833">
    <property type="entry name" value="Thioredoxin-like"/>
    <property type="match status" value="1"/>
</dbReference>
<evidence type="ECO:0000256" key="1">
    <source>
        <dbReference type="ARBA" id="ARBA00012452"/>
    </source>
</evidence>
<dbReference type="InterPro" id="IPR040079">
    <property type="entry name" value="Glutathione_S-Trfase"/>
</dbReference>
<dbReference type="GO" id="GO:0004364">
    <property type="term" value="F:glutathione transferase activity"/>
    <property type="evidence" value="ECO:0007669"/>
    <property type="project" value="UniProtKB-EC"/>
</dbReference>
<dbReference type="Pfam" id="PF14497">
    <property type="entry name" value="GST_C_3"/>
    <property type="match status" value="1"/>
</dbReference>
<keyword evidence="7" id="KW-1185">Reference proteome</keyword>
<protein>
    <recommendedName>
        <fullName evidence="1">glutathione transferase</fullName>
        <ecNumber evidence="1">2.5.1.18</ecNumber>
    </recommendedName>
</protein>
<evidence type="ECO:0000256" key="3">
    <source>
        <dbReference type="ARBA" id="ARBA00047960"/>
    </source>
</evidence>
<evidence type="ECO:0000313" key="7">
    <source>
        <dbReference type="Proteomes" id="UP001181693"/>
    </source>
</evidence>
<dbReference type="Pfam" id="PF02798">
    <property type="entry name" value="GST_N"/>
    <property type="match status" value="1"/>
</dbReference>
<reference evidence="6" key="1">
    <citation type="thesis" date="2020" institute="ProQuest LLC" country="789 East Eisenhower Parkway, Ann Arbor, MI, USA">
        <title>Comparative Genomics and Chromosome Evolution.</title>
        <authorList>
            <person name="Mudd A.B."/>
        </authorList>
    </citation>
    <scope>NUCLEOTIDE SEQUENCE</scope>
    <source>
        <strain evidence="6">1538</strain>
        <tissue evidence="6">Blood</tissue>
    </source>
</reference>
<dbReference type="InterPro" id="IPR004045">
    <property type="entry name" value="Glutathione_S-Trfase_N"/>
</dbReference>
<dbReference type="InterPro" id="IPR010987">
    <property type="entry name" value="Glutathione-S-Trfase_C-like"/>
</dbReference>
<dbReference type="EMBL" id="DYDO01000003">
    <property type="protein sequence ID" value="DBA28807.1"/>
    <property type="molecule type" value="Genomic_DNA"/>
</dbReference>
<dbReference type="SFLD" id="SFLDG01205">
    <property type="entry name" value="AMPS.1"/>
    <property type="match status" value="1"/>
</dbReference>
<proteinExistence type="predicted"/>
<dbReference type="InterPro" id="IPR004046">
    <property type="entry name" value="GST_C"/>
</dbReference>
<dbReference type="PROSITE" id="PS50404">
    <property type="entry name" value="GST_NTER"/>
    <property type="match status" value="1"/>
</dbReference>
<dbReference type="InterPro" id="IPR036282">
    <property type="entry name" value="Glutathione-S-Trfase_C_sf"/>
</dbReference>
<evidence type="ECO:0000256" key="2">
    <source>
        <dbReference type="ARBA" id="ARBA00022679"/>
    </source>
</evidence>
<dbReference type="Proteomes" id="UP001181693">
    <property type="component" value="Unassembled WGS sequence"/>
</dbReference>
<evidence type="ECO:0000313" key="6">
    <source>
        <dbReference type="EMBL" id="DBA28807.1"/>
    </source>
</evidence>
<comment type="catalytic activity">
    <reaction evidence="3">
        <text>RX + glutathione = an S-substituted glutathione + a halide anion + H(+)</text>
        <dbReference type="Rhea" id="RHEA:16437"/>
        <dbReference type="ChEBI" id="CHEBI:15378"/>
        <dbReference type="ChEBI" id="CHEBI:16042"/>
        <dbReference type="ChEBI" id="CHEBI:17792"/>
        <dbReference type="ChEBI" id="CHEBI:57925"/>
        <dbReference type="ChEBI" id="CHEBI:90779"/>
        <dbReference type="EC" id="2.5.1.18"/>
    </reaction>
</comment>
<name>A0AAV3B101_PYXAD</name>
<dbReference type="SFLD" id="SFLDG00363">
    <property type="entry name" value="AMPS_(cytGST):_Alpha-__Mu-__Pi"/>
    <property type="match status" value="1"/>
</dbReference>
<dbReference type="SUPFAM" id="SSF47616">
    <property type="entry name" value="GST C-terminal domain-like"/>
    <property type="match status" value="1"/>
</dbReference>
<sequence length="194" mass="22658">MPNYKLTYFNFKGRGEIIRYIFAYTNTPFEDHRIDYNEWPAHKSSFPFGKVPVVEIDGVVYSQSLAIARYLAKQAGLTGKTPIDDLNIDAVIDHLDDLVTLFPWEGDEKKKNEYMDKCFPPVLSGLEKALGNKKWFAGDYVTWADFFWDNCYDMFEHHRPGFANAYPHLLALRKRVHEIPEIAAWIKKRPESQF</sequence>
<feature type="domain" description="GST N-terminal" evidence="4">
    <location>
        <begin position="2"/>
        <end position="79"/>
    </location>
</feature>
<accession>A0AAV3B101</accession>
<dbReference type="AlphaFoldDB" id="A0AAV3B101"/>